<dbReference type="InterPro" id="IPR016208">
    <property type="entry name" value="Ald_Oxase/xanthine_DH-like"/>
</dbReference>
<dbReference type="InterPro" id="IPR016166">
    <property type="entry name" value="FAD-bd_PCMH"/>
</dbReference>
<keyword evidence="3" id="KW-0285">Flavoprotein</keyword>
<dbReference type="FunFam" id="3.30.465.10:FF:000013">
    <property type="entry name" value="Aldehyde oxidase"/>
    <property type="match status" value="1"/>
</dbReference>
<dbReference type="Gene3D" id="3.30.390.50">
    <property type="entry name" value="CO dehydrogenase flavoprotein, C-terminal domain"/>
    <property type="match status" value="1"/>
</dbReference>
<dbReference type="GO" id="GO:0071949">
    <property type="term" value="F:FAD binding"/>
    <property type="evidence" value="ECO:0007669"/>
    <property type="project" value="InterPro"/>
</dbReference>
<dbReference type="InterPro" id="IPR036884">
    <property type="entry name" value="2Fe-2S-bd_dom_sf"/>
</dbReference>
<comment type="subunit">
    <text evidence="2">Homodimer.</text>
</comment>
<dbReference type="Pfam" id="PF03450">
    <property type="entry name" value="CO_deh_flav_C"/>
    <property type="match status" value="1"/>
</dbReference>
<reference evidence="6" key="1">
    <citation type="submission" date="2022-08" db="UniProtKB">
        <authorList>
            <consortium name="EnsemblMetazoa"/>
        </authorList>
    </citation>
    <scope>IDENTIFICATION</scope>
    <source>
        <strain evidence="6">Israel</strain>
    </source>
</reference>
<dbReference type="GO" id="GO:0051536">
    <property type="term" value="F:iron-sulfur cluster binding"/>
    <property type="evidence" value="ECO:0007669"/>
    <property type="project" value="InterPro"/>
</dbReference>
<dbReference type="InterPro" id="IPR036856">
    <property type="entry name" value="Ald_Oxase/Xan_DH_a/b_sf"/>
</dbReference>
<dbReference type="Pfam" id="PF00941">
    <property type="entry name" value="FAD_binding_5"/>
    <property type="match status" value="1"/>
</dbReference>
<evidence type="ECO:0000256" key="1">
    <source>
        <dbReference type="ARBA" id="ARBA00004275"/>
    </source>
</evidence>
<dbReference type="PANTHER" id="PTHR45444">
    <property type="entry name" value="XANTHINE DEHYDROGENASE"/>
    <property type="match status" value="1"/>
</dbReference>
<organism evidence="6 7">
    <name type="scientific">Phlebotomus papatasi</name>
    <name type="common">Sandfly</name>
    <dbReference type="NCBI Taxonomy" id="29031"/>
    <lineage>
        <taxon>Eukaryota</taxon>
        <taxon>Metazoa</taxon>
        <taxon>Ecdysozoa</taxon>
        <taxon>Arthropoda</taxon>
        <taxon>Hexapoda</taxon>
        <taxon>Insecta</taxon>
        <taxon>Pterygota</taxon>
        <taxon>Neoptera</taxon>
        <taxon>Endopterygota</taxon>
        <taxon>Diptera</taxon>
        <taxon>Nematocera</taxon>
        <taxon>Psychodoidea</taxon>
        <taxon>Psychodidae</taxon>
        <taxon>Phlebotomus</taxon>
        <taxon>Phlebotomus</taxon>
    </lineage>
</organism>
<dbReference type="SMART" id="SM01092">
    <property type="entry name" value="CO_deh_flav_C"/>
    <property type="match status" value="1"/>
</dbReference>
<dbReference type="SUPFAM" id="SSF54665">
    <property type="entry name" value="CO dehydrogenase molybdoprotein N-domain-like"/>
    <property type="match status" value="1"/>
</dbReference>
<dbReference type="InterPro" id="IPR016169">
    <property type="entry name" value="FAD-bd_PCMH_sub2"/>
</dbReference>
<dbReference type="SUPFAM" id="SSF54292">
    <property type="entry name" value="2Fe-2S ferredoxin-like"/>
    <property type="match status" value="1"/>
</dbReference>
<evidence type="ECO:0000313" key="7">
    <source>
        <dbReference type="Proteomes" id="UP000092462"/>
    </source>
</evidence>
<keyword evidence="5" id="KW-0576">Peroxisome</keyword>
<dbReference type="InterPro" id="IPR002888">
    <property type="entry name" value="2Fe-2S-bd"/>
</dbReference>
<dbReference type="AlphaFoldDB" id="A0A1B0DQ09"/>
<dbReference type="Gene3D" id="3.10.20.30">
    <property type="match status" value="1"/>
</dbReference>
<dbReference type="InterPro" id="IPR005107">
    <property type="entry name" value="CO_DH_flav_C"/>
</dbReference>
<dbReference type="Proteomes" id="UP000092462">
    <property type="component" value="Unassembled WGS sequence"/>
</dbReference>
<dbReference type="EMBL" id="AJVK01018712">
    <property type="status" value="NOT_ANNOTATED_CDS"/>
    <property type="molecule type" value="Genomic_DNA"/>
</dbReference>
<protein>
    <submittedName>
        <fullName evidence="6">Uncharacterized protein</fullName>
    </submittedName>
</protein>
<dbReference type="Pfam" id="PF01799">
    <property type="entry name" value="Fer2_2"/>
    <property type="match status" value="1"/>
</dbReference>
<keyword evidence="4" id="KW-0274">FAD</keyword>
<dbReference type="VEuPathDB" id="VectorBase:PPAPM1_010829"/>
<evidence type="ECO:0000313" key="6">
    <source>
        <dbReference type="EnsemblMetazoa" id="PPAI010599-PA"/>
    </source>
</evidence>
<dbReference type="InterPro" id="IPR036010">
    <property type="entry name" value="2Fe-2S_ferredoxin-like_sf"/>
</dbReference>
<dbReference type="Gene3D" id="1.10.150.120">
    <property type="entry name" value="[2Fe-2S]-binding domain"/>
    <property type="match status" value="1"/>
</dbReference>
<dbReference type="PROSITE" id="PS51387">
    <property type="entry name" value="FAD_PCMH"/>
    <property type="match status" value="1"/>
</dbReference>
<dbReference type="Gene3D" id="3.30.465.10">
    <property type="match status" value="1"/>
</dbReference>
<sequence>MCREGGCGCCIVTLHGLHPVTRQLSSWSVNSCLFPIYSCHGLHIVTAEGLKTDNHGPHILQRHLASSFGTQCGYCSPGFIMTMYGLLEARNYSVTMREVEDVLGGNLCRCTGYRPILDAFKSFAIDAPGTVADIEDLPKSCSIGRNVCFETCYSEIHLCLSYGELRTISVDTVLQIGANVPLTEVICELRKASETRSDFFYCRQIAKHIEQIAHPAVRNVGTIGGNLSIKHQHNEFVSDIYILLEAIGATLTIISFGGSIRIVSIADYMKINMKNRIIVKITLPSLPKKQYEFFSYKITLRAQNTLALVNCAFLFKFNADHSLVLNAKLCFGGLNPHFTHATCTENFLMNQNLFKDSTIQAACLSLEKELVLDWVLPAPCPEYRKMVAIGLFYKAVVGICPSDRVRPEIRSVGQDIERMLSCGEQHFSDSHIHKPVIKLEAIGQCTGDAKYTNDMPYMPNEVWGA</sequence>
<dbReference type="GO" id="GO:0005777">
    <property type="term" value="C:peroxisome"/>
    <property type="evidence" value="ECO:0007669"/>
    <property type="project" value="UniProtKB-SubCell"/>
</dbReference>
<accession>A0A1B0DQ09</accession>
<dbReference type="InterPro" id="IPR036683">
    <property type="entry name" value="CO_DH_flav_C_dom_sf"/>
</dbReference>
<keyword evidence="7" id="KW-1185">Reference proteome</keyword>
<evidence type="ECO:0000256" key="3">
    <source>
        <dbReference type="ARBA" id="ARBA00022630"/>
    </source>
</evidence>
<evidence type="ECO:0000256" key="5">
    <source>
        <dbReference type="ARBA" id="ARBA00023140"/>
    </source>
</evidence>
<dbReference type="GO" id="GO:0016491">
    <property type="term" value="F:oxidoreductase activity"/>
    <property type="evidence" value="ECO:0007669"/>
    <property type="project" value="InterPro"/>
</dbReference>
<proteinExistence type="predicted"/>
<dbReference type="InterPro" id="IPR036318">
    <property type="entry name" value="FAD-bd_PCMH-like_sf"/>
</dbReference>
<dbReference type="SUPFAM" id="SSF47741">
    <property type="entry name" value="CO dehydrogenase ISP C-domain like"/>
    <property type="match status" value="1"/>
</dbReference>
<dbReference type="SUPFAM" id="SSF55447">
    <property type="entry name" value="CO dehydrogenase flavoprotein C-terminal domain-like"/>
    <property type="match status" value="1"/>
</dbReference>
<dbReference type="VEuPathDB" id="VectorBase:PPAI010599"/>
<dbReference type="GO" id="GO:0005506">
    <property type="term" value="F:iron ion binding"/>
    <property type="evidence" value="ECO:0007669"/>
    <property type="project" value="InterPro"/>
</dbReference>
<evidence type="ECO:0000256" key="4">
    <source>
        <dbReference type="ARBA" id="ARBA00022827"/>
    </source>
</evidence>
<dbReference type="SUPFAM" id="SSF56176">
    <property type="entry name" value="FAD-binding/transporter-associated domain-like"/>
    <property type="match status" value="1"/>
</dbReference>
<dbReference type="PANTHER" id="PTHR45444:SF3">
    <property type="entry name" value="XANTHINE DEHYDROGENASE"/>
    <property type="match status" value="1"/>
</dbReference>
<dbReference type="EnsemblMetazoa" id="PPAI010599-RA">
    <property type="protein sequence ID" value="PPAI010599-PA"/>
    <property type="gene ID" value="PPAI010599"/>
</dbReference>
<dbReference type="InterPro" id="IPR012675">
    <property type="entry name" value="Beta-grasp_dom_sf"/>
</dbReference>
<comment type="subcellular location">
    <subcellularLocation>
        <location evidence="1">Peroxisome</location>
    </subcellularLocation>
</comment>
<evidence type="ECO:0000256" key="2">
    <source>
        <dbReference type="ARBA" id="ARBA00011738"/>
    </source>
</evidence>
<name>A0A1B0DQ09_PHLPP</name>
<dbReference type="InterPro" id="IPR002346">
    <property type="entry name" value="Mopterin_DH_FAD-bd"/>
</dbReference>